<dbReference type="AlphaFoldDB" id="A0A1M6EYG7"/>
<evidence type="ECO:0000313" key="2">
    <source>
        <dbReference type="Proteomes" id="UP000184418"/>
    </source>
</evidence>
<dbReference type="EMBL" id="FQYN01000003">
    <property type="protein sequence ID" value="SHI90518.1"/>
    <property type="molecule type" value="Genomic_DNA"/>
</dbReference>
<keyword evidence="2" id="KW-1185">Reference proteome</keyword>
<name>A0A1M6EYG7_9BACT</name>
<dbReference type="Proteomes" id="UP000184418">
    <property type="component" value="Unassembled WGS sequence"/>
</dbReference>
<dbReference type="RefSeq" id="WP_073108110.1">
    <property type="nucleotide sequence ID" value="NZ_FQYN01000003.1"/>
</dbReference>
<organism evidence="1 2">
    <name type="scientific">Hymenobacter daecheongensis DSM 21074</name>
    <dbReference type="NCBI Taxonomy" id="1121955"/>
    <lineage>
        <taxon>Bacteria</taxon>
        <taxon>Pseudomonadati</taxon>
        <taxon>Bacteroidota</taxon>
        <taxon>Cytophagia</taxon>
        <taxon>Cytophagales</taxon>
        <taxon>Hymenobacteraceae</taxon>
        <taxon>Hymenobacter</taxon>
    </lineage>
</organism>
<reference evidence="1 2" key="1">
    <citation type="submission" date="2016-11" db="EMBL/GenBank/DDBJ databases">
        <authorList>
            <person name="Jaros S."/>
            <person name="Januszkiewicz K."/>
            <person name="Wedrychowicz H."/>
        </authorList>
    </citation>
    <scope>NUCLEOTIDE SEQUENCE [LARGE SCALE GENOMIC DNA]</scope>
    <source>
        <strain evidence="1 2">DSM 21074</strain>
    </source>
</reference>
<sequence length="130" mass="14794">MLSTVKLIETKALHLHVKVGEWMAGRAKSAVSEQARKRHDELLQDVGEIYHLAHSLRGQMPVSNVEAKLRWPKLWAFAEGQILRLKKQDPSLKQFLLQIGADAPRDARPHNQGWITYPKCIDKLLSKLGI</sequence>
<dbReference type="STRING" id="1121955.SAMN02745146_1867"/>
<accession>A0A1M6EYG7</accession>
<protein>
    <submittedName>
        <fullName evidence="1">Uncharacterized protein</fullName>
    </submittedName>
</protein>
<gene>
    <name evidence="1" type="ORF">SAMN02745146_1867</name>
</gene>
<proteinExistence type="predicted"/>
<evidence type="ECO:0000313" key="1">
    <source>
        <dbReference type="EMBL" id="SHI90518.1"/>
    </source>
</evidence>